<dbReference type="Gene3D" id="2.30.30.90">
    <property type="match status" value="1"/>
</dbReference>
<dbReference type="Pfam" id="PF04023">
    <property type="entry name" value="FeoA"/>
    <property type="match status" value="1"/>
</dbReference>
<dbReference type="InterPro" id="IPR007167">
    <property type="entry name" value="Fe-transptr_FeoA-like"/>
</dbReference>
<dbReference type="AlphaFoldDB" id="A0A6N6N690"/>
<protein>
    <submittedName>
        <fullName evidence="3">Ferrous iron transport protein A</fullName>
    </submittedName>
</protein>
<keyword evidence="4" id="KW-1185">Reference proteome</keyword>
<dbReference type="OrthoDB" id="7690445at2"/>
<dbReference type="EMBL" id="WAIE01000001">
    <property type="protein sequence ID" value="KAB1443413.1"/>
    <property type="molecule type" value="Genomic_DNA"/>
</dbReference>
<dbReference type="InterPro" id="IPR038157">
    <property type="entry name" value="FeoA_core_dom"/>
</dbReference>
<dbReference type="SUPFAM" id="SSF50037">
    <property type="entry name" value="C-terminal domain of transcriptional repressors"/>
    <property type="match status" value="1"/>
</dbReference>
<comment type="caution">
    <text evidence="3">The sequence shown here is derived from an EMBL/GenBank/DDBJ whole genome shotgun (WGS) entry which is preliminary data.</text>
</comment>
<gene>
    <name evidence="3" type="ORF">F8A88_03925</name>
</gene>
<dbReference type="RefSeq" id="WP_151149784.1">
    <property type="nucleotide sequence ID" value="NZ_WAIE01000001.1"/>
</dbReference>
<dbReference type="InterPro" id="IPR008988">
    <property type="entry name" value="Transcriptional_repressor_C"/>
</dbReference>
<feature type="domain" description="Ferrous iron transporter FeoA-like" evidence="2">
    <location>
        <begin position="4"/>
        <end position="74"/>
    </location>
</feature>
<dbReference type="SMART" id="SM00899">
    <property type="entry name" value="FeoA"/>
    <property type="match status" value="1"/>
</dbReference>
<dbReference type="GO" id="GO:0046914">
    <property type="term" value="F:transition metal ion binding"/>
    <property type="evidence" value="ECO:0007669"/>
    <property type="project" value="InterPro"/>
</dbReference>
<proteinExistence type="predicted"/>
<accession>A0A6N6N690</accession>
<name>A0A6N6N690_9BACT</name>
<keyword evidence="1" id="KW-0408">Iron</keyword>
<evidence type="ECO:0000256" key="1">
    <source>
        <dbReference type="ARBA" id="ARBA00023004"/>
    </source>
</evidence>
<evidence type="ECO:0000259" key="2">
    <source>
        <dbReference type="SMART" id="SM00899"/>
    </source>
</evidence>
<sequence length="96" mass="10385">MSEKPLNCFCKGTKVRVIDIKGGCQARSRLLAMGLTPGCPVEILSDGHGPIRLKVRDSEIVLGQGLCDKLMVCKSCEHPGCPHKRKKLANKKAKAS</sequence>
<dbReference type="InterPro" id="IPR053184">
    <property type="entry name" value="FeoA-like"/>
</dbReference>
<evidence type="ECO:0000313" key="4">
    <source>
        <dbReference type="Proteomes" id="UP000438699"/>
    </source>
</evidence>
<reference evidence="3 4" key="1">
    <citation type="journal article" date="2017" name="Int. J. Syst. Evol. Microbiol.">
        <title>Desulfovibrio senegalensis sp. nov., a mesophilic sulfate reducer isolated from marine sediment.</title>
        <authorList>
            <person name="Thioye A."/>
            <person name="Gam Z.B.A."/>
            <person name="Mbengue M."/>
            <person name="Cayol J.L."/>
            <person name="Joseph-Bartoli M."/>
            <person name="Toure-Kane C."/>
            <person name="Labat M."/>
        </authorList>
    </citation>
    <scope>NUCLEOTIDE SEQUENCE [LARGE SCALE GENOMIC DNA]</scope>
    <source>
        <strain evidence="3 4">DSM 101509</strain>
    </source>
</reference>
<dbReference type="PANTHER" id="PTHR43151:SF1">
    <property type="entry name" value="SSR2333 PROTEIN"/>
    <property type="match status" value="1"/>
</dbReference>
<organism evidence="3 4">
    <name type="scientific">Pseudodesulfovibrio senegalensis</name>
    <dbReference type="NCBI Taxonomy" id="1721087"/>
    <lineage>
        <taxon>Bacteria</taxon>
        <taxon>Pseudomonadati</taxon>
        <taxon>Thermodesulfobacteriota</taxon>
        <taxon>Desulfovibrionia</taxon>
        <taxon>Desulfovibrionales</taxon>
        <taxon>Desulfovibrionaceae</taxon>
    </lineage>
</organism>
<evidence type="ECO:0000313" key="3">
    <source>
        <dbReference type="EMBL" id="KAB1443413.1"/>
    </source>
</evidence>
<dbReference type="Proteomes" id="UP000438699">
    <property type="component" value="Unassembled WGS sequence"/>
</dbReference>
<dbReference type="PANTHER" id="PTHR43151">
    <property type="entry name" value="FEOA FAMILY PROTEIN"/>
    <property type="match status" value="1"/>
</dbReference>